<accession>A0A6G5AFK0</accession>
<evidence type="ECO:0000313" key="1">
    <source>
        <dbReference type="EMBL" id="NIE49694.1"/>
    </source>
</evidence>
<reference evidence="1" key="1">
    <citation type="submission" date="2020-03" db="EMBL/GenBank/DDBJ databases">
        <title>A transcriptome and proteome of the tick Rhipicephalus microplus shaped by the genetic composition of its hosts and developmental stage.</title>
        <authorList>
            <person name="Garcia G.R."/>
            <person name="Ribeiro J.M.C."/>
            <person name="Maruyama S.R."/>
            <person name="Gardinasse L.G."/>
            <person name="Nelson K."/>
            <person name="Ferreira B.R."/>
            <person name="Andrade T.G."/>
            <person name="Santos I.K.F.M."/>
        </authorList>
    </citation>
    <scope>NUCLEOTIDE SEQUENCE</scope>
    <source>
        <strain evidence="1">NSGR</strain>
        <tissue evidence="1">Salivary glands</tissue>
    </source>
</reference>
<dbReference type="EMBL" id="GIKN01007421">
    <property type="protein sequence ID" value="NIE49694.1"/>
    <property type="molecule type" value="Transcribed_RNA"/>
</dbReference>
<sequence>MERPSCFNGCQLWLEGEKYLSKRKNAMTRAPFLLLSVIQCVPHSLPLPRQSIILNSVTVANQFNALHLCDSYMVDSQNKIERTCALRNASVTATTATNNPTSCLCHSRW</sequence>
<proteinExistence type="predicted"/>
<organism evidence="1">
    <name type="scientific">Rhipicephalus microplus</name>
    <name type="common">Cattle tick</name>
    <name type="synonym">Boophilus microplus</name>
    <dbReference type="NCBI Taxonomy" id="6941"/>
    <lineage>
        <taxon>Eukaryota</taxon>
        <taxon>Metazoa</taxon>
        <taxon>Ecdysozoa</taxon>
        <taxon>Arthropoda</taxon>
        <taxon>Chelicerata</taxon>
        <taxon>Arachnida</taxon>
        <taxon>Acari</taxon>
        <taxon>Parasitiformes</taxon>
        <taxon>Ixodida</taxon>
        <taxon>Ixodoidea</taxon>
        <taxon>Ixodidae</taxon>
        <taxon>Rhipicephalinae</taxon>
        <taxon>Rhipicephalus</taxon>
        <taxon>Boophilus</taxon>
    </lineage>
</organism>
<name>A0A6G5AFK0_RHIMP</name>
<dbReference type="AlphaFoldDB" id="A0A6G5AFK0"/>
<protein>
    <submittedName>
        <fullName evidence="1">Uncharacterized protein</fullName>
    </submittedName>
</protein>